<feature type="region of interest" description="Disordered" evidence="1">
    <location>
        <begin position="455"/>
        <end position="482"/>
    </location>
</feature>
<dbReference type="AlphaFoldDB" id="A0AA40EPQ7"/>
<name>A0AA40EPQ7_9PEZI</name>
<feature type="region of interest" description="Disordered" evidence="1">
    <location>
        <begin position="290"/>
        <end position="416"/>
    </location>
</feature>
<feature type="region of interest" description="Disordered" evidence="1">
    <location>
        <begin position="1"/>
        <end position="188"/>
    </location>
</feature>
<keyword evidence="3" id="KW-1185">Reference proteome</keyword>
<feature type="compositionally biased region" description="Low complexity" evidence="1">
    <location>
        <begin position="158"/>
        <end position="171"/>
    </location>
</feature>
<organism evidence="2 3">
    <name type="scientific">Schizothecium vesticola</name>
    <dbReference type="NCBI Taxonomy" id="314040"/>
    <lineage>
        <taxon>Eukaryota</taxon>
        <taxon>Fungi</taxon>
        <taxon>Dikarya</taxon>
        <taxon>Ascomycota</taxon>
        <taxon>Pezizomycotina</taxon>
        <taxon>Sordariomycetes</taxon>
        <taxon>Sordariomycetidae</taxon>
        <taxon>Sordariales</taxon>
        <taxon>Schizotheciaceae</taxon>
        <taxon>Schizothecium</taxon>
    </lineage>
</organism>
<protein>
    <submittedName>
        <fullName evidence="2">Uncharacterized protein</fullName>
    </submittedName>
</protein>
<evidence type="ECO:0000313" key="2">
    <source>
        <dbReference type="EMBL" id="KAK0743224.1"/>
    </source>
</evidence>
<comment type="caution">
    <text evidence="2">The sequence shown here is derived from an EMBL/GenBank/DDBJ whole genome shotgun (WGS) entry which is preliminary data.</text>
</comment>
<feature type="compositionally biased region" description="Acidic residues" evidence="1">
    <location>
        <begin position="470"/>
        <end position="482"/>
    </location>
</feature>
<feature type="compositionally biased region" description="Pro residues" evidence="1">
    <location>
        <begin position="404"/>
        <end position="415"/>
    </location>
</feature>
<evidence type="ECO:0000256" key="1">
    <source>
        <dbReference type="SAM" id="MobiDB-lite"/>
    </source>
</evidence>
<evidence type="ECO:0000313" key="3">
    <source>
        <dbReference type="Proteomes" id="UP001172155"/>
    </source>
</evidence>
<sequence length="509" mass="54335">MPPLKKSYSDQTRHQTNTRAQWKRTKSNPTANHPQALGPVSDSAQNKLQAFQFDPPPPKAPNDATDADPSEPNKKSASASASQNGENGPPGAPGAAVARTPAGRPTWQDLLGGKQTAKEEDVDSPSERIVWLNDAIEPSSAAMSPMLSRRGRKRRARSSSPVSSPAAKAPVTNLARGAPGQLTPSADPASELWDRFSVPGVAASPAARMNPLLARMLVSSSPRPPKGNDATGTERSFRKANSCGSNWPKRRKMERLDLDPAPVSQGGEASTNKSTLVSALLETVEGEIMKLDPESKVQGDNNSSPTLQKRRLSPRKSRAAGREPSILGTVVEGRPVPISSSPASTIDQLDLAKEEEPRNPSSDYGDDDFDDDFDDDTLMELDVNITTAPPPKIESTLVKDEEPAPAPPPALPPPALSKVFEDEFGDLDDADFADLDDDLFDGAEDLMAQVEVKSIAQPGLPGKQALHQEGEEDEYGDDFGDDLDLDAIEFAATQSAMQASGTSNVRSAW</sequence>
<feature type="compositionally biased region" description="Polar residues" evidence="1">
    <location>
        <begin position="338"/>
        <end position="347"/>
    </location>
</feature>
<accession>A0AA40EPQ7</accession>
<feature type="compositionally biased region" description="Acidic residues" evidence="1">
    <location>
        <begin position="364"/>
        <end position="379"/>
    </location>
</feature>
<feature type="compositionally biased region" description="Low complexity" evidence="1">
    <location>
        <begin position="93"/>
        <end position="106"/>
    </location>
</feature>
<feature type="compositionally biased region" description="Basic residues" evidence="1">
    <location>
        <begin position="308"/>
        <end position="319"/>
    </location>
</feature>
<feature type="region of interest" description="Disordered" evidence="1">
    <location>
        <begin position="217"/>
        <end position="278"/>
    </location>
</feature>
<proteinExistence type="predicted"/>
<dbReference type="EMBL" id="JAUKUD010000005">
    <property type="protein sequence ID" value="KAK0743224.1"/>
    <property type="molecule type" value="Genomic_DNA"/>
</dbReference>
<feature type="compositionally biased region" description="Polar residues" evidence="1">
    <location>
        <begin position="298"/>
        <end position="307"/>
    </location>
</feature>
<dbReference type="Proteomes" id="UP001172155">
    <property type="component" value="Unassembled WGS sequence"/>
</dbReference>
<reference evidence="2" key="1">
    <citation type="submission" date="2023-06" db="EMBL/GenBank/DDBJ databases">
        <title>Genome-scale phylogeny and comparative genomics of the fungal order Sordariales.</title>
        <authorList>
            <consortium name="Lawrence Berkeley National Laboratory"/>
            <person name="Hensen N."/>
            <person name="Bonometti L."/>
            <person name="Westerberg I."/>
            <person name="Brannstrom I.O."/>
            <person name="Guillou S."/>
            <person name="Cros-Aarteil S."/>
            <person name="Calhoun S."/>
            <person name="Haridas S."/>
            <person name="Kuo A."/>
            <person name="Mondo S."/>
            <person name="Pangilinan J."/>
            <person name="Riley R."/>
            <person name="LaButti K."/>
            <person name="Andreopoulos B."/>
            <person name="Lipzen A."/>
            <person name="Chen C."/>
            <person name="Yanf M."/>
            <person name="Daum C."/>
            <person name="Ng V."/>
            <person name="Clum A."/>
            <person name="Steindorff A."/>
            <person name="Ohm R."/>
            <person name="Martin F."/>
            <person name="Silar P."/>
            <person name="Natvig D."/>
            <person name="Lalanne C."/>
            <person name="Gautier V."/>
            <person name="Ament-velasquez S.L."/>
            <person name="Kruys A."/>
            <person name="Hutchinson M.I."/>
            <person name="Powell A.J."/>
            <person name="Barry K."/>
            <person name="Miller A.N."/>
            <person name="Grigoriev I.V."/>
            <person name="Debuchy R."/>
            <person name="Gladieux P."/>
            <person name="Thoren M.H."/>
            <person name="Johannesson H."/>
        </authorList>
    </citation>
    <scope>NUCLEOTIDE SEQUENCE</scope>
    <source>
        <strain evidence="2">SMH3187-1</strain>
    </source>
</reference>
<feature type="compositionally biased region" description="Polar residues" evidence="1">
    <location>
        <begin position="267"/>
        <end position="277"/>
    </location>
</feature>
<gene>
    <name evidence="2" type="ORF">B0T18DRAFT_179167</name>
</gene>